<dbReference type="STRING" id="2045.KR76_26495"/>
<accession>A0A0J9X2B1</accession>
<dbReference type="EMBL" id="CP009896">
    <property type="protein sequence ID" value="AIY19434.1"/>
    <property type="molecule type" value="Genomic_DNA"/>
</dbReference>
<dbReference type="KEGG" id="psim:KR76_26495"/>
<name>A0A0J9X2B1_NOCSI</name>
<dbReference type="RefSeq" id="WP_038682631.1">
    <property type="nucleotide sequence ID" value="NZ_BJMC01000020.1"/>
</dbReference>
<dbReference type="SUPFAM" id="SSF109854">
    <property type="entry name" value="DinB/YfiT-like putative metalloenzymes"/>
    <property type="match status" value="1"/>
</dbReference>
<dbReference type="GeneID" id="96612291"/>
<evidence type="ECO:0000313" key="1">
    <source>
        <dbReference type="EMBL" id="AIY19434.1"/>
    </source>
</evidence>
<keyword evidence="2" id="KW-1185">Reference proteome</keyword>
<organism evidence="1 2">
    <name type="scientific">Nocardioides simplex</name>
    <name type="common">Arthrobacter simplex</name>
    <dbReference type="NCBI Taxonomy" id="2045"/>
    <lineage>
        <taxon>Bacteria</taxon>
        <taxon>Bacillati</taxon>
        <taxon>Actinomycetota</taxon>
        <taxon>Actinomycetes</taxon>
        <taxon>Propionibacteriales</taxon>
        <taxon>Nocardioidaceae</taxon>
        <taxon>Pimelobacter</taxon>
    </lineage>
</organism>
<dbReference type="OrthoDB" id="2363925at2"/>
<gene>
    <name evidence="1" type="ORF">KR76_26495</name>
</gene>
<dbReference type="Proteomes" id="UP000030300">
    <property type="component" value="Chromosome"/>
</dbReference>
<dbReference type="InterPro" id="IPR034660">
    <property type="entry name" value="DinB/YfiT-like"/>
</dbReference>
<dbReference type="eggNOG" id="COG2318">
    <property type="taxonomic scope" value="Bacteria"/>
</dbReference>
<reference evidence="1 2" key="1">
    <citation type="journal article" date="2015" name="Genome Announc.">
        <title>Complete Genome Sequence of Steroid-Transforming Nocardioides simplex VKM Ac-2033D.</title>
        <authorList>
            <person name="Shtratnikova V.Y."/>
            <person name="Schelkunov M.I."/>
            <person name="Pekov Y.A."/>
            <person name="Fokina V.V."/>
            <person name="Logacheva M.D."/>
            <person name="Sokolov S.L."/>
            <person name="Bragin E.Y."/>
            <person name="Ashapkin V.V."/>
            <person name="Donova M.V."/>
        </authorList>
    </citation>
    <scope>NUCLEOTIDE SEQUENCE [LARGE SCALE GENOMIC DNA]</scope>
    <source>
        <strain evidence="1 2">VKM Ac-2033D</strain>
    </source>
</reference>
<dbReference type="Gene3D" id="1.20.120.450">
    <property type="entry name" value="dinb family like domain"/>
    <property type="match status" value="1"/>
</dbReference>
<proteinExistence type="predicted"/>
<evidence type="ECO:0000313" key="2">
    <source>
        <dbReference type="Proteomes" id="UP000030300"/>
    </source>
</evidence>
<dbReference type="AlphaFoldDB" id="A0A0J9X2B1"/>
<dbReference type="InterPro" id="IPR007061">
    <property type="entry name" value="MST-like"/>
</dbReference>
<dbReference type="NCBIfam" id="NF047843">
    <property type="entry name" value="MST_Rv0443"/>
    <property type="match status" value="1"/>
</dbReference>
<protein>
    <submittedName>
        <fullName evidence="1">Chorismate synthase</fullName>
    </submittedName>
</protein>
<sequence>MTPADLLTDSLARVLDSVEAVLDGLDDDVLTQRPAPGANPIAWLVWHLTRVQDDHVADVAGIEQVYTAQGYAERFALPLDVRDHGYGHTSEQVGLVRAPAGLLLDYYRATHAASLAYVATLGADDLDRVVDTRWDPPVTLGVRLVSVVNDCSQHAGQAAYVKGVLLG</sequence>
<dbReference type="Pfam" id="PF04978">
    <property type="entry name" value="MST"/>
    <property type="match status" value="1"/>
</dbReference>